<evidence type="ECO:0000313" key="2">
    <source>
        <dbReference type="Proteomes" id="UP000016511"/>
    </source>
</evidence>
<dbReference type="EMBL" id="AWSJ01000140">
    <property type="protein sequence ID" value="ERI09706.1"/>
    <property type="molecule type" value="Genomic_DNA"/>
</dbReference>
<dbReference type="STRING" id="649747.HMPREF0083_02220"/>
<keyword evidence="2" id="KW-1185">Reference proteome</keyword>
<dbReference type="AlphaFoldDB" id="U1YFZ6"/>
<gene>
    <name evidence="1" type="ORF">HMPREF0083_02220</name>
</gene>
<proteinExistence type="predicted"/>
<dbReference type="PATRIC" id="fig|649747.3.peg.2013"/>
<dbReference type="HOGENOM" id="CLU_1691866_0_0_9"/>
<accession>U1YFZ6</accession>
<protein>
    <submittedName>
        <fullName evidence="1">Uncharacterized protein</fullName>
    </submittedName>
</protein>
<name>U1YFZ6_ANEAE</name>
<evidence type="ECO:0000313" key="1">
    <source>
        <dbReference type="EMBL" id="ERI09706.1"/>
    </source>
</evidence>
<sequence length="155" mass="17130">MSVLFFLSIIVLTGCVAEKTTDNNTEINKGSKEHEMVAALYGESKSWRATVAIGVHDGVFVSKTEIKPKHEMNISSATITTIFENERYGQRAVTIANREMLEHSVLGEREFGAGGSVDVKATKDKVKAEVKLARVEIQWVYQGEAKKEDVVVQAQ</sequence>
<organism evidence="1 2">
    <name type="scientific">Aneurinibacillus aneurinilyticus ATCC 12856</name>
    <dbReference type="NCBI Taxonomy" id="649747"/>
    <lineage>
        <taxon>Bacteria</taxon>
        <taxon>Bacillati</taxon>
        <taxon>Bacillota</taxon>
        <taxon>Bacilli</taxon>
        <taxon>Bacillales</taxon>
        <taxon>Paenibacillaceae</taxon>
        <taxon>Aneurinibacillus group</taxon>
        <taxon>Aneurinibacillus</taxon>
    </lineage>
</organism>
<comment type="caution">
    <text evidence="1">The sequence shown here is derived from an EMBL/GenBank/DDBJ whole genome shotgun (WGS) entry which is preliminary data.</text>
</comment>
<dbReference type="Proteomes" id="UP000016511">
    <property type="component" value="Unassembled WGS sequence"/>
</dbReference>
<reference evidence="1 2" key="1">
    <citation type="submission" date="2013-08" db="EMBL/GenBank/DDBJ databases">
        <authorList>
            <person name="Weinstock G."/>
            <person name="Sodergren E."/>
            <person name="Wylie T."/>
            <person name="Fulton L."/>
            <person name="Fulton R."/>
            <person name="Fronick C."/>
            <person name="O'Laughlin M."/>
            <person name="Godfrey J."/>
            <person name="Miner T."/>
            <person name="Herter B."/>
            <person name="Appelbaum E."/>
            <person name="Cordes M."/>
            <person name="Lek S."/>
            <person name="Wollam A."/>
            <person name="Pepin K.H."/>
            <person name="Palsikar V.B."/>
            <person name="Mitreva M."/>
            <person name="Wilson R.K."/>
        </authorList>
    </citation>
    <scope>NUCLEOTIDE SEQUENCE [LARGE SCALE GENOMIC DNA]</scope>
    <source>
        <strain evidence="1 2">ATCC 12856</strain>
    </source>
</reference>